<dbReference type="RefSeq" id="WP_134339922.1">
    <property type="nucleotide sequence ID" value="NZ_SOPW01000007.1"/>
</dbReference>
<evidence type="ECO:0000256" key="2">
    <source>
        <dbReference type="ARBA" id="ARBA00022723"/>
    </source>
</evidence>
<protein>
    <submittedName>
        <fullName evidence="4">DinB family protein</fullName>
    </submittedName>
</protein>
<evidence type="ECO:0000313" key="4">
    <source>
        <dbReference type="EMBL" id="TFB21779.1"/>
    </source>
</evidence>
<accession>A0A4Y8INH2</accession>
<proteinExistence type="inferred from homology"/>
<dbReference type="GO" id="GO:0046872">
    <property type="term" value="F:metal ion binding"/>
    <property type="evidence" value="ECO:0007669"/>
    <property type="project" value="UniProtKB-KW"/>
</dbReference>
<feature type="binding site" evidence="3">
    <location>
        <position position="51"/>
    </location>
    <ligand>
        <name>a divalent metal cation</name>
        <dbReference type="ChEBI" id="CHEBI:60240"/>
    </ligand>
</feature>
<feature type="binding site" evidence="3">
    <location>
        <position position="140"/>
    </location>
    <ligand>
        <name>a divalent metal cation</name>
        <dbReference type="ChEBI" id="CHEBI:60240"/>
    </ligand>
</feature>
<dbReference type="SUPFAM" id="SSF109854">
    <property type="entry name" value="DinB/YfiT-like putative metalloenzymes"/>
    <property type="match status" value="1"/>
</dbReference>
<evidence type="ECO:0000256" key="3">
    <source>
        <dbReference type="PIRSR" id="PIRSR607837-1"/>
    </source>
</evidence>
<keyword evidence="2 3" id="KW-0479">Metal-binding</keyword>
<comment type="similarity">
    <text evidence="1">Belongs to the DinB family.</text>
</comment>
<comment type="caution">
    <text evidence="4">The sequence shown here is derived from an EMBL/GenBank/DDBJ whole genome shotgun (WGS) entry which is preliminary data.</text>
</comment>
<dbReference type="InterPro" id="IPR034660">
    <property type="entry name" value="DinB/YfiT-like"/>
</dbReference>
<feature type="binding site" evidence="3">
    <location>
        <position position="136"/>
    </location>
    <ligand>
        <name>a divalent metal cation</name>
        <dbReference type="ChEBI" id="CHEBI:60240"/>
    </ligand>
</feature>
<dbReference type="AlphaFoldDB" id="A0A4Y8INH2"/>
<organism evidence="4 5">
    <name type="scientific">Filobacillus milosensis</name>
    <dbReference type="NCBI Taxonomy" id="94137"/>
    <lineage>
        <taxon>Bacteria</taxon>
        <taxon>Bacillati</taxon>
        <taxon>Bacillota</taxon>
        <taxon>Bacilli</taxon>
        <taxon>Bacillales</taxon>
        <taxon>Bacillaceae</taxon>
        <taxon>Filobacillus</taxon>
    </lineage>
</organism>
<dbReference type="EMBL" id="SOPW01000007">
    <property type="protein sequence ID" value="TFB21779.1"/>
    <property type="molecule type" value="Genomic_DNA"/>
</dbReference>
<sequence>MPHIQEIQEEIFHEMEVAIRSTQNLLFKVREEDWEFRPHENMRSLRDLANHLIAIPAIDLYIMKEEPHEKIKELEEKYNKLTNAEDMSVAFEDGYNKLKEYMQTLSDDNFLHMKTKAFYMEKGQSQAQWLIEIMTHMFHHRAQVFNYLKQLEYDVSMFDLYV</sequence>
<dbReference type="Pfam" id="PF05163">
    <property type="entry name" value="DinB"/>
    <property type="match status" value="1"/>
</dbReference>
<name>A0A4Y8INH2_9BACI</name>
<keyword evidence="5" id="KW-1185">Reference proteome</keyword>
<dbReference type="OrthoDB" id="2427314at2"/>
<dbReference type="InterPro" id="IPR007837">
    <property type="entry name" value="DinB"/>
</dbReference>
<evidence type="ECO:0000313" key="5">
    <source>
        <dbReference type="Proteomes" id="UP000297975"/>
    </source>
</evidence>
<evidence type="ECO:0000256" key="1">
    <source>
        <dbReference type="ARBA" id="ARBA00008635"/>
    </source>
</evidence>
<dbReference type="Gene3D" id="1.20.120.450">
    <property type="entry name" value="dinb family like domain"/>
    <property type="match status" value="1"/>
</dbReference>
<gene>
    <name evidence="4" type="ORF">E3U55_08095</name>
</gene>
<reference evidence="4 5" key="1">
    <citation type="submission" date="2019-03" db="EMBL/GenBank/DDBJ databases">
        <authorList>
            <person name="He R.-H."/>
        </authorList>
    </citation>
    <scope>NUCLEOTIDE SEQUENCE [LARGE SCALE GENOMIC DNA]</scope>
    <source>
        <strain evidence="5">SH 714</strain>
    </source>
</reference>
<dbReference type="Proteomes" id="UP000297975">
    <property type="component" value="Unassembled WGS sequence"/>
</dbReference>